<gene>
    <name evidence="4" type="ORF">NEMBOFW57_005135</name>
</gene>
<keyword evidence="2" id="KW-0812">Transmembrane</keyword>
<dbReference type="Proteomes" id="UP001197093">
    <property type="component" value="Unassembled WGS sequence"/>
</dbReference>
<comment type="caution">
    <text evidence="4">The sequence shown here is derived from an EMBL/GenBank/DDBJ whole genome shotgun (WGS) entry which is preliminary data.</text>
</comment>
<evidence type="ECO:0000313" key="5">
    <source>
        <dbReference type="Proteomes" id="UP001197093"/>
    </source>
</evidence>
<feature type="region of interest" description="Disordered" evidence="1">
    <location>
        <begin position="276"/>
        <end position="325"/>
    </location>
</feature>
<dbReference type="EMBL" id="JAHCVI010000002">
    <property type="protein sequence ID" value="KAG7288777.1"/>
    <property type="molecule type" value="Genomic_DNA"/>
</dbReference>
<name>A0AAD4EWI4_9PEZI</name>
<evidence type="ECO:0000256" key="2">
    <source>
        <dbReference type="SAM" id="Phobius"/>
    </source>
</evidence>
<keyword evidence="5" id="KW-1185">Reference proteome</keyword>
<proteinExistence type="predicted"/>
<keyword evidence="2" id="KW-1133">Transmembrane helix</keyword>
<keyword evidence="2" id="KW-0472">Membrane</keyword>
<evidence type="ECO:0000256" key="3">
    <source>
        <dbReference type="SAM" id="SignalP"/>
    </source>
</evidence>
<feature type="compositionally biased region" description="Gly residues" evidence="1">
    <location>
        <begin position="496"/>
        <end position="505"/>
    </location>
</feature>
<evidence type="ECO:0000256" key="1">
    <source>
        <dbReference type="SAM" id="MobiDB-lite"/>
    </source>
</evidence>
<accession>A0AAD4EWI4</accession>
<feature type="signal peptide" evidence="3">
    <location>
        <begin position="1"/>
        <end position="22"/>
    </location>
</feature>
<feature type="chain" id="PRO_5042219432" description="LPXTG-domain-containing protein" evidence="3">
    <location>
        <begin position="23"/>
        <end position="523"/>
    </location>
</feature>
<evidence type="ECO:0008006" key="6">
    <source>
        <dbReference type="Google" id="ProtNLM"/>
    </source>
</evidence>
<sequence length="523" mass="55033">MAKSALFTLFTLLWASSHLSSALQVSPNSPCSSVCRDSLDLDVSDPNSSNTRNSDITCRDSAYSSAAGTKFKNCMTCLEKSTFSQGSESDTMWFLYNLSKACGNLQASMQHGLLTPGSTTAYSYCKAGAGEAMEFSNFESCIPCISAEGTTEYLANFIVALEAGCRQQPAPGMLLGLNDTIFASTQISIVDPTAPKSDEGAKTGLGVPVIVGIVAGAVVLLLVVAGTTFICLRKRKNKRARASAEADFYTRFNPRHRSSMSFQCQTHMVSPRFWPTAGAEEGLSTPTADSPDGAAATSTPRRSSIYKSHDLDYPYPTTKPTSTTTTLAPLHITTTVPPQAYASPTTAERVYHSPSDFRSPLSAESTRSTAALLPSIKPYVPAEHGVHVPGSPPIPTPVVASPVTATTTSPLSATGTGTGMTPLLKSQAWPLPVPESRSHSHRHSLQRSDKAERHVIKLGGAVPPPPPPPPLKTSWRGSSSSGGGLMMGRKSPKLPGGAGGGGGTGSPVESWEIQTAFAAPPRR</sequence>
<reference evidence="4" key="1">
    <citation type="submission" date="2023-02" db="EMBL/GenBank/DDBJ databases">
        <authorList>
            <person name="Palmer J.M."/>
        </authorList>
    </citation>
    <scope>NUCLEOTIDE SEQUENCE</scope>
    <source>
        <strain evidence="4">FW57</strain>
    </source>
</reference>
<feature type="compositionally biased region" description="Basic and acidic residues" evidence="1">
    <location>
        <begin position="446"/>
        <end position="455"/>
    </location>
</feature>
<feature type="region of interest" description="Disordered" evidence="1">
    <location>
        <begin position="431"/>
        <end position="523"/>
    </location>
</feature>
<protein>
    <recommendedName>
        <fullName evidence="6">LPXTG-domain-containing protein</fullName>
    </recommendedName>
</protein>
<keyword evidence="3" id="KW-0732">Signal</keyword>
<feature type="compositionally biased region" description="Pro residues" evidence="1">
    <location>
        <begin position="462"/>
        <end position="471"/>
    </location>
</feature>
<dbReference type="AlphaFoldDB" id="A0AAD4EWI4"/>
<organism evidence="4 5">
    <name type="scientific">Staphylotrichum longicolle</name>
    <dbReference type="NCBI Taxonomy" id="669026"/>
    <lineage>
        <taxon>Eukaryota</taxon>
        <taxon>Fungi</taxon>
        <taxon>Dikarya</taxon>
        <taxon>Ascomycota</taxon>
        <taxon>Pezizomycotina</taxon>
        <taxon>Sordariomycetes</taxon>
        <taxon>Sordariomycetidae</taxon>
        <taxon>Sordariales</taxon>
        <taxon>Chaetomiaceae</taxon>
        <taxon>Staphylotrichum</taxon>
    </lineage>
</organism>
<feature type="transmembrane region" description="Helical" evidence="2">
    <location>
        <begin position="205"/>
        <end position="232"/>
    </location>
</feature>
<feature type="compositionally biased region" description="Polar residues" evidence="1">
    <location>
        <begin position="296"/>
        <end position="306"/>
    </location>
</feature>
<evidence type="ECO:0000313" key="4">
    <source>
        <dbReference type="EMBL" id="KAG7288777.1"/>
    </source>
</evidence>
<feature type="compositionally biased region" description="Low complexity" evidence="1">
    <location>
        <begin position="314"/>
        <end position="325"/>
    </location>
</feature>